<name>A0ACB8ZQI7_CICIN</name>
<keyword evidence="2" id="KW-1185">Reference proteome</keyword>
<evidence type="ECO:0000313" key="2">
    <source>
        <dbReference type="Proteomes" id="UP001055811"/>
    </source>
</evidence>
<protein>
    <submittedName>
        <fullName evidence="1">Uncharacterized protein</fullName>
    </submittedName>
</protein>
<evidence type="ECO:0000313" key="1">
    <source>
        <dbReference type="EMBL" id="KAI3700082.1"/>
    </source>
</evidence>
<comment type="caution">
    <text evidence="1">The sequence shown here is derived from an EMBL/GenBank/DDBJ whole genome shotgun (WGS) entry which is preliminary data.</text>
</comment>
<reference evidence="1 2" key="2">
    <citation type="journal article" date="2022" name="Mol. Ecol. Resour.">
        <title>The genomes of chicory, endive, great burdock and yacon provide insights into Asteraceae paleo-polyploidization history and plant inulin production.</title>
        <authorList>
            <person name="Fan W."/>
            <person name="Wang S."/>
            <person name="Wang H."/>
            <person name="Wang A."/>
            <person name="Jiang F."/>
            <person name="Liu H."/>
            <person name="Zhao H."/>
            <person name="Xu D."/>
            <person name="Zhang Y."/>
        </authorList>
    </citation>
    <scope>NUCLEOTIDE SEQUENCE [LARGE SCALE GENOMIC DNA]</scope>
    <source>
        <strain evidence="2">cv. Punajuju</strain>
        <tissue evidence="1">Leaves</tissue>
    </source>
</reference>
<proteinExistence type="predicted"/>
<accession>A0ACB8ZQI7</accession>
<organism evidence="1 2">
    <name type="scientific">Cichorium intybus</name>
    <name type="common">Chicory</name>
    <dbReference type="NCBI Taxonomy" id="13427"/>
    <lineage>
        <taxon>Eukaryota</taxon>
        <taxon>Viridiplantae</taxon>
        <taxon>Streptophyta</taxon>
        <taxon>Embryophyta</taxon>
        <taxon>Tracheophyta</taxon>
        <taxon>Spermatophyta</taxon>
        <taxon>Magnoliopsida</taxon>
        <taxon>eudicotyledons</taxon>
        <taxon>Gunneridae</taxon>
        <taxon>Pentapetalae</taxon>
        <taxon>asterids</taxon>
        <taxon>campanulids</taxon>
        <taxon>Asterales</taxon>
        <taxon>Asteraceae</taxon>
        <taxon>Cichorioideae</taxon>
        <taxon>Cichorieae</taxon>
        <taxon>Cichoriinae</taxon>
        <taxon>Cichorium</taxon>
    </lineage>
</organism>
<dbReference type="EMBL" id="CM042016">
    <property type="protein sequence ID" value="KAI3700082.1"/>
    <property type="molecule type" value="Genomic_DNA"/>
</dbReference>
<dbReference type="Proteomes" id="UP001055811">
    <property type="component" value="Linkage Group LG08"/>
</dbReference>
<reference evidence="2" key="1">
    <citation type="journal article" date="2022" name="Mol. Ecol. Resour.">
        <title>The genomes of chicory, endive, great burdock and yacon provide insights into Asteraceae palaeo-polyploidization history and plant inulin production.</title>
        <authorList>
            <person name="Fan W."/>
            <person name="Wang S."/>
            <person name="Wang H."/>
            <person name="Wang A."/>
            <person name="Jiang F."/>
            <person name="Liu H."/>
            <person name="Zhao H."/>
            <person name="Xu D."/>
            <person name="Zhang Y."/>
        </authorList>
    </citation>
    <scope>NUCLEOTIDE SEQUENCE [LARGE SCALE GENOMIC DNA]</scope>
    <source>
        <strain evidence="2">cv. Punajuju</strain>
    </source>
</reference>
<sequence length="287" mass="31986">MNCKSNADSEHADHLSSDEEATGESSDEEDDDFDLDLEEESLSDENEEEHLPDIDGIGDPQDDEQLESHGHFSDETKNMSSEQDTHVCFSGEEDDDLDLDDDDDSIVQDTPFENYSNVYSTREGQNTVSNSHIREKENPSLSSHQDTCEGDNSHSVSNHLDLDDYDATNVYSMRKGEDIVTNSHVGVKENPCMSSKLDTRGGDITLLKSDLGTCAGDTPCLRSDNIVYSTREGEITDLNSHVGVKEKTHLLPHQDMCKGENTCVVADHHTREGENREVNKKSIEEEK</sequence>
<gene>
    <name evidence="1" type="ORF">L2E82_44698</name>
</gene>